<keyword evidence="9" id="KW-1185">Reference proteome</keyword>
<evidence type="ECO:0000256" key="4">
    <source>
        <dbReference type="ARBA" id="ARBA00022917"/>
    </source>
</evidence>
<dbReference type="OrthoDB" id="9802815at2"/>
<dbReference type="HAMAP" id="MF_00182">
    <property type="entry name" value="Formyl_trans"/>
    <property type="match status" value="1"/>
</dbReference>
<dbReference type="InterPro" id="IPR005793">
    <property type="entry name" value="Formyl_trans_C"/>
</dbReference>
<dbReference type="eggNOG" id="COG0223">
    <property type="taxonomic scope" value="Bacteria"/>
</dbReference>
<dbReference type="CDD" id="cd08704">
    <property type="entry name" value="Met_tRNA_FMT_C"/>
    <property type="match status" value="1"/>
</dbReference>
<dbReference type="SUPFAM" id="SSF53328">
    <property type="entry name" value="Formyltransferase"/>
    <property type="match status" value="1"/>
</dbReference>
<dbReference type="STRING" id="883114.HMPREF9709_00850"/>
<dbReference type="HOGENOM" id="CLU_033347_1_1_9"/>
<gene>
    <name evidence="5" type="primary">fmt</name>
    <name evidence="8" type="ORF">HMPREF9709_00850</name>
</gene>
<name>H3NND9_9FIRM</name>
<feature type="domain" description="Formyl transferase N-terminal" evidence="6">
    <location>
        <begin position="2"/>
        <end position="180"/>
    </location>
</feature>
<comment type="catalytic activity">
    <reaction evidence="5">
        <text>L-methionyl-tRNA(fMet) + (6R)-10-formyltetrahydrofolate = N-formyl-L-methionyl-tRNA(fMet) + (6S)-5,6,7,8-tetrahydrofolate + H(+)</text>
        <dbReference type="Rhea" id="RHEA:24380"/>
        <dbReference type="Rhea" id="RHEA-COMP:9952"/>
        <dbReference type="Rhea" id="RHEA-COMP:9953"/>
        <dbReference type="ChEBI" id="CHEBI:15378"/>
        <dbReference type="ChEBI" id="CHEBI:57453"/>
        <dbReference type="ChEBI" id="CHEBI:78530"/>
        <dbReference type="ChEBI" id="CHEBI:78844"/>
        <dbReference type="ChEBI" id="CHEBI:195366"/>
        <dbReference type="EC" id="2.1.2.9"/>
    </reaction>
</comment>
<dbReference type="InterPro" id="IPR011034">
    <property type="entry name" value="Formyl_transferase-like_C_sf"/>
</dbReference>
<evidence type="ECO:0000256" key="1">
    <source>
        <dbReference type="ARBA" id="ARBA00010699"/>
    </source>
</evidence>
<evidence type="ECO:0000259" key="7">
    <source>
        <dbReference type="Pfam" id="PF02911"/>
    </source>
</evidence>
<dbReference type="RefSeq" id="WP_005398249.1">
    <property type="nucleotide sequence ID" value="NZ_JH601088.1"/>
</dbReference>
<dbReference type="Pfam" id="PF02911">
    <property type="entry name" value="Formyl_trans_C"/>
    <property type="match status" value="1"/>
</dbReference>
<organism evidence="8 9">
    <name type="scientific">Helcococcus kunzii ATCC 51366</name>
    <dbReference type="NCBI Taxonomy" id="883114"/>
    <lineage>
        <taxon>Bacteria</taxon>
        <taxon>Bacillati</taxon>
        <taxon>Bacillota</taxon>
        <taxon>Tissierellia</taxon>
        <taxon>Tissierellales</taxon>
        <taxon>Peptoniphilaceae</taxon>
        <taxon>Helcococcus</taxon>
    </lineage>
</organism>
<dbReference type="GeneID" id="96998846"/>
<dbReference type="Gene3D" id="3.40.50.12230">
    <property type="match status" value="1"/>
</dbReference>
<dbReference type="NCBIfam" id="TIGR00460">
    <property type="entry name" value="fmt"/>
    <property type="match status" value="1"/>
</dbReference>
<comment type="function">
    <text evidence="5">Attaches a formyl group to the free amino group of methionyl-tRNA(fMet). The formyl group appears to play a dual role in the initiator identity of N-formylmethionyl-tRNA by promoting its recognition by IF2 and preventing the misappropriation of this tRNA by the elongation apparatus.</text>
</comment>
<dbReference type="SUPFAM" id="SSF50486">
    <property type="entry name" value="FMT C-terminal domain-like"/>
    <property type="match status" value="1"/>
</dbReference>
<sequence>MKKIIFIGTPEFSVRPLVSLFNNEDIDVGLVITGEDKIRSRNNFEPTPVKQKALELGINVYETNNLNSMESLKIIEDINPDYIVVIAFGQIIGKKLLETYENRIINVHSSLLPKYRGAAPMQWAILNKDEKAGVCAMLIERKMDTGDILDCREINLTPDTDISELHDKLSELSSELIVDTVLHYDERFANRIQQDDTKATYSQKINKEMGHISFDEKAEDIKAKIMAFSVWPSTYVNYEDKKMKIHKINIIEKYTNNELGEVFKVDKDGIFVNCKDKCIVIKEIQMPGRKKVDIKTFLNGNTIKENVILS</sequence>
<comment type="caution">
    <text evidence="8">The sequence shown here is derived from an EMBL/GenBank/DDBJ whole genome shotgun (WGS) entry which is preliminary data.</text>
</comment>
<dbReference type="CDD" id="cd08646">
    <property type="entry name" value="FMT_core_Met-tRNA-FMT_N"/>
    <property type="match status" value="1"/>
</dbReference>
<dbReference type="InterPro" id="IPR005794">
    <property type="entry name" value="Fmt"/>
</dbReference>
<protein>
    <recommendedName>
        <fullName evidence="2 5">Methionyl-tRNA formyltransferase</fullName>
        <ecNumber evidence="2 5">2.1.2.9</ecNumber>
    </recommendedName>
</protein>
<dbReference type="Pfam" id="PF00551">
    <property type="entry name" value="Formyl_trans_N"/>
    <property type="match status" value="1"/>
</dbReference>
<dbReference type="Proteomes" id="UP000004191">
    <property type="component" value="Unassembled WGS sequence"/>
</dbReference>
<evidence type="ECO:0000256" key="3">
    <source>
        <dbReference type="ARBA" id="ARBA00022679"/>
    </source>
</evidence>
<evidence type="ECO:0000256" key="2">
    <source>
        <dbReference type="ARBA" id="ARBA00012261"/>
    </source>
</evidence>
<evidence type="ECO:0000256" key="5">
    <source>
        <dbReference type="HAMAP-Rule" id="MF_00182"/>
    </source>
</evidence>
<dbReference type="GO" id="GO:0004479">
    <property type="term" value="F:methionyl-tRNA formyltransferase activity"/>
    <property type="evidence" value="ECO:0007669"/>
    <property type="project" value="UniProtKB-UniRule"/>
</dbReference>
<dbReference type="EC" id="2.1.2.9" evidence="2 5"/>
<evidence type="ECO:0000313" key="9">
    <source>
        <dbReference type="Proteomes" id="UP000004191"/>
    </source>
</evidence>
<comment type="similarity">
    <text evidence="1 5">Belongs to the Fmt family.</text>
</comment>
<dbReference type="PATRIC" id="fig|883114.3.peg.840"/>
<dbReference type="InterPro" id="IPR041711">
    <property type="entry name" value="Met-tRNA-FMT_N"/>
</dbReference>
<feature type="domain" description="Formyl transferase C-terminal" evidence="7">
    <location>
        <begin position="204"/>
        <end position="301"/>
    </location>
</feature>
<dbReference type="PANTHER" id="PTHR11138">
    <property type="entry name" value="METHIONYL-TRNA FORMYLTRANSFERASE"/>
    <property type="match status" value="1"/>
</dbReference>
<reference evidence="8 9" key="1">
    <citation type="submission" date="2012-01" db="EMBL/GenBank/DDBJ databases">
        <title>The Genome Sequence of Helcococcus kunzii ATCC 51366.</title>
        <authorList>
            <consortium name="The Broad Institute Genome Sequencing Platform"/>
            <person name="Earl A."/>
            <person name="Ward D."/>
            <person name="Feldgarden M."/>
            <person name="Gevers D."/>
            <person name="Huys G."/>
            <person name="Young S.K."/>
            <person name="Zeng Q."/>
            <person name="Gargeya S."/>
            <person name="Fitzgerald M."/>
            <person name="Haas B."/>
            <person name="Abouelleil A."/>
            <person name="Alvarado L."/>
            <person name="Arachchi H.M."/>
            <person name="Berlin A."/>
            <person name="Chapman S.B."/>
            <person name="Gearin G."/>
            <person name="Goldberg J."/>
            <person name="Griggs A."/>
            <person name="Gujja S."/>
            <person name="Hansen M."/>
            <person name="Heiman D."/>
            <person name="Howarth C."/>
            <person name="Larimer J."/>
            <person name="Lui A."/>
            <person name="MacDonald P.J.P."/>
            <person name="McCowen C."/>
            <person name="Montmayeur A."/>
            <person name="Murphy C."/>
            <person name="Neiman D."/>
            <person name="Pearson M."/>
            <person name="Priest M."/>
            <person name="Roberts A."/>
            <person name="Saif S."/>
            <person name="Shea T."/>
            <person name="Sisk P."/>
            <person name="Stolte C."/>
            <person name="Sykes S."/>
            <person name="Wortman J."/>
            <person name="Nusbaum C."/>
            <person name="Birren B."/>
        </authorList>
    </citation>
    <scope>NUCLEOTIDE SEQUENCE [LARGE SCALE GENOMIC DNA]</scope>
    <source>
        <strain evidence="8 9">ATCC 51366</strain>
    </source>
</reference>
<keyword evidence="4 5" id="KW-0648">Protein biosynthesis</keyword>
<dbReference type="InterPro" id="IPR036477">
    <property type="entry name" value="Formyl_transf_N_sf"/>
</dbReference>
<feature type="binding site" evidence="5">
    <location>
        <begin position="110"/>
        <end position="113"/>
    </location>
    <ligand>
        <name>(6S)-5,6,7,8-tetrahydrofolate</name>
        <dbReference type="ChEBI" id="CHEBI:57453"/>
    </ligand>
</feature>
<accession>H3NND9</accession>
<proteinExistence type="inferred from homology"/>
<evidence type="ECO:0000313" key="8">
    <source>
        <dbReference type="EMBL" id="EHR33914.1"/>
    </source>
</evidence>
<dbReference type="EMBL" id="AGEI01000021">
    <property type="protein sequence ID" value="EHR33914.1"/>
    <property type="molecule type" value="Genomic_DNA"/>
</dbReference>
<dbReference type="InterPro" id="IPR044135">
    <property type="entry name" value="Met-tRNA-FMT_C"/>
</dbReference>
<evidence type="ECO:0000259" key="6">
    <source>
        <dbReference type="Pfam" id="PF00551"/>
    </source>
</evidence>
<dbReference type="PANTHER" id="PTHR11138:SF5">
    <property type="entry name" value="METHIONYL-TRNA FORMYLTRANSFERASE, MITOCHONDRIAL"/>
    <property type="match status" value="1"/>
</dbReference>
<dbReference type="AlphaFoldDB" id="H3NND9"/>
<dbReference type="InterPro" id="IPR002376">
    <property type="entry name" value="Formyl_transf_N"/>
</dbReference>
<keyword evidence="3 5" id="KW-0808">Transferase</keyword>